<feature type="region of interest" description="Disordered" evidence="9">
    <location>
        <begin position="184"/>
        <end position="209"/>
    </location>
</feature>
<evidence type="ECO:0000256" key="1">
    <source>
        <dbReference type="ARBA" id="ARBA00000427"/>
    </source>
</evidence>
<dbReference type="InterPro" id="IPR011040">
    <property type="entry name" value="Sialidase"/>
</dbReference>
<dbReference type="InterPro" id="IPR036278">
    <property type="entry name" value="Sialidase_sf"/>
</dbReference>
<dbReference type="InterPro" id="IPR006311">
    <property type="entry name" value="TAT_signal"/>
</dbReference>
<evidence type="ECO:0000259" key="11">
    <source>
        <dbReference type="Pfam" id="PF13088"/>
    </source>
</evidence>
<evidence type="ECO:0000256" key="9">
    <source>
        <dbReference type="SAM" id="MobiDB-lite"/>
    </source>
</evidence>
<evidence type="ECO:0000256" key="7">
    <source>
        <dbReference type="ARBA" id="ARBA00023277"/>
    </source>
</evidence>
<keyword evidence="7" id="KW-0119">Carbohydrate metabolism</keyword>
<evidence type="ECO:0000256" key="2">
    <source>
        <dbReference type="ARBA" id="ARBA00009348"/>
    </source>
</evidence>
<keyword evidence="4 10" id="KW-0732">Signal</keyword>
<evidence type="ECO:0000256" key="4">
    <source>
        <dbReference type="ARBA" id="ARBA00022729"/>
    </source>
</evidence>
<accession>A0A5N6ACY9</accession>
<dbReference type="SUPFAM" id="SSF50939">
    <property type="entry name" value="Sialidases"/>
    <property type="match status" value="1"/>
</dbReference>
<dbReference type="PROSITE" id="PS51318">
    <property type="entry name" value="TAT"/>
    <property type="match status" value="1"/>
</dbReference>
<feature type="signal peptide" evidence="10">
    <location>
        <begin position="1"/>
        <end position="28"/>
    </location>
</feature>
<feature type="compositionally biased region" description="Basic and acidic residues" evidence="9">
    <location>
        <begin position="198"/>
        <end position="209"/>
    </location>
</feature>
<dbReference type="PANTHER" id="PTHR10628:SF30">
    <property type="entry name" value="EXO-ALPHA-SIALIDASE"/>
    <property type="match status" value="1"/>
</dbReference>
<evidence type="ECO:0000256" key="5">
    <source>
        <dbReference type="ARBA" id="ARBA00022801"/>
    </source>
</evidence>
<dbReference type="OrthoDB" id="7294637at2"/>
<dbReference type="EMBL" id="VDLY02000007">
    <property type="protein sequence ID" value="KAB8165826.1"/>
    <property type="molecule type" value="Genomic_DNA"/>
</dbReference>
<comment type="caution">
    <text evidence="12">The sequence shown here is derived from an EMBL/GenBank/DDBJ whole genome shotgun (WGS) entry which is preliminary data.</text>
</comment>
<evidence type="ECO:0000313" key="12">
    <source>
        <dbReference type="EMBL" id="KAB8165826.1"/>
    </source>
</evidence>
<dbReference type="EC" id="3.2.1.18" evidence="3"/>
<organism evidence="12 13">
    <name type="scientific">Streptomyces mimosae</name>
    <dbReference type="NCBI Taxonomy" id="2586635"/>
    <lineage>
        <taxon>Bacteria</taxon>
        <taxon>Bacillati</taxon>
        <taxon>Actinomycetota</taxon>
        <taxon>Actinomycetes</taxon>
        <taxon>Kitasatosporales</taxon>
        <taxon>Streptomycetaceae</taxon>
        <taxon>Streptomyces</taxon>
    </lineage>
</organism>
<keyword evidence="6" id="KW-0325">Glycoprotein</keyword>
<dbReference type="AlphaFoldDB" id="A0A5N6ACY9"/>
<dbReference type="Proteomes" id="UP000314251">
    <property type="component" value="Unassembled WGS sequence"/>
</dbReference>
<feature type="chain" id="PRO_5038731877" description="exo-alpha-sialidase" evidence="10">
    <location>
        <begin position="29"/>
        <end position="443"/>
    </location>
</feature>
<keyword evidence="8" id="KW-0326">Glycosidase</keyword>
<dbReference type="GO" id="GO:0006689">
    <property type="term" value="P:ganglioside catabolic process"/>
    <property type="evidence" value="ECO:0007669"/>
    <property type="project" value="TreeGrafter"/>
</dbReference>
<sequence>MDHAPRRLSRRDVMALAALGIATPAALAATGPASAATRTAAPAAHDPLAAHHPLAAQDPRSVDDPAGDATPFHRAFPLFRSANMTSPDRLPSGVGFHSFRIPAVVTTATGRILAFAEGRRHNNRDYGDINLVAKRTRTTTDHGAEPADWEPLREIVGAGNGTWGNPTPVVDGTTVHLFLSWNAGDRSQNGDDPLPDGSRTDKVDATEEGRRRLYLTSSTDDGATWSTPRDLTAELTPDGWAWDAVGPGNGIRLRSGELVVPALGRNIVGRGSPGARTWSVQLLEGAAEEGTVVQTPDGRLCRNDRPLDDRARWVARGTLDGFGPFAVDPGLPDPRCQGSVLAYNVDAPARTLFLNSASETSRREMRVRISYDADARTFTAGRALSAAPVSGVGYEGGYSSMTKTADYRVGALVETDFFNDGTGGGSYRALVWRRFNLSWILNG</sequence>
<keyword evidence="5" id="KW-0378">Hydrolase</keyword>
<dbReference type="Pfam" id="PF13088">
    <property type="entry name" value="BNR_2"/>
    <property type="match status" value="1"/>
</dbReference>
<proteinExistence type="inferred from homology"/>
<evidence type="ECO:0000256" key="8">
    <source>
        <dbReference type="ARBA" id="ARBA00023295"/>
    </source>
</evidence>
<dbReference type="GO" id="GO:0016020">
    <property type="term" value="C:membrane"/>
    <property type="evidence" value="ECO:0007669"/>
    <property type="project" value="TreeGrafter"/>
</dbReference>
<feature type="domain" description="Sialidase" evidence="11">
    <location>
        <begin position="111"/>
        <end position="406"/>
    </location>
</feature>
<dbReference type="GO" id="GO:0009313">
    <property type="term" value="P:oligosaccharide catabolic process"/>
    <property type="evidence" value="ECO:0007669"/>
    <property type="project" value="TreeGrafter"/>
</dbReference>
<dbReference type="GO" id="GO:0005737">
    <property type="term" value="C:cytoplasm"/>
    <property type="evidence" value="ECO:0007669"/>
    <property type="project" value="TreeGrafter"/>
</dbReference>
<comment type="similarity">
    <text evidence="2">Belongs to the glycosyl hydrolase 33 family.</text>
</comment>
<reference evidence="12" key="1">
    <citation type="submission" date="2019-10" db="EMBL/GenBank/DDBJ databases">
        <title>Nonomuraea sp. nov., isolated from Phyllanthus amarus.</title>
        <authorList>
            <person name="Klykleung N."/>
            <person name="Tanasupawat S."/>
        </authorList>
    </citation>
    <scope>NUCLEOTIDE SEQUENCE [LARGE SCALE GENOMIC DNA]</scope>
    <source>
        <strain evidence="12">3MP-10</strain>
    </source>
</reference>
<dbReference type="RefSeq" id="WP_139667899.1">
    <property type="nucleotide sequence ID" value="NZ_VDLY02000007.1"/>
</dbReference>
<name>A0A5N6ACY9_9ACTN</name>
<evidence type="ECO:0000256" key="6">
    <source>
        <dbReference type="ARBA" id="ARBA00023180"/>
    </source>
</evidence>
<evidence type="ECO:0000313" key="13">
    <source>
        <dbReference type="Proteomes" id="UP000314251"/>
    </source>
</evidence>
<dbReference type="PANTHER" id="PTHR10628">
    <property type="entry name" value="SIALIDASE"/>
    <property type="match status" value="1"/>
</dbReference>
<evidence type="ECO:0000256" key="3">
    <source>
        <dbReference type="ARBA" id="ARBA00012733"/>
    </source>
</evidence>
<dbReference type="GO" id="GO:0004308">
    <property type="term" value="F:exo-alpha-sialidase activity"/>
    <property type="evidence" value="ECO:0007669"/>
    <property type="project" value="UniProtKB-EC"/>
</dbReference>
<dbReference type="Gene3D" id="2.120.10.10">
    <property type="match status" value="1"/>
</dbReference>
<evidence type="ECO:0000256" key="10">
    <source>
        <dbReference type="SAM" id="SignalP"/>
    </source>
</evidence>
<protein>
    <recommendedName>
        <fullName evidence="3">exo-alpha-sialidase</fullName>
        <ecNumber evidence="3">3.2.1.18</ecNumber>
    </recommendedName>
</protein>
<dbReference type="FunFam" id="2.120.10.10:FF:000008">
    <property type="entry name" value="Exo-alpha-sialidase"/>
    <property type="match status" value="1"/>
</dbReference>
<comment type="catalytic activity">
    <reaction evidence="1">
        <text>Hydrolysis of alpha-(2-&gt;3)-, alpha-(2-&gt;6)-, alpha-(2-&gt;8)- glycosidic linkages of terminal sialic acid residues in oligosaccharides, glycoproteins, glycolipids, colominic acid and synthetic substrates.</text>
        <dbReference type="EC" id="3.2.1.18"/>
    </reaction>
</comment>
<gene>
    <name evidence="12" type="ORF">FH607_012960</name>
</gene>
<keyword evidence="13" id="KW-1185">Reference proteome</keyword>
<dbReference type="InterPro" id="IPR026856">
    <property type="entry name" value="Sialidase_fam"/>
</dbReference>